<name>A0A543NNI5_9ACTN</name>
<keyword evidence="3" id="KW-1185">Reference proteome</keyword>
<evidence type="ECO:0008006" key="4">
    <source>
        <dbReference type="Google" id="ProtNLM"/>
    </source>
</evidence>
<comment type="caution">
    <text evidence="2">The sequence shown here is derived from an EMBL/GenBank/DDBJ whole genome shotgun (WGS) entry which is preliminary data.</text>
</comment>
<keyword evidence="1" id="KW-1133">Transmembrane helix</keyword>
<sequence>MSSDEYRIDNEARRGMVWLAWAQMVCGVLLFVTGLANASLVSASSSSGAAWWQYTLYAVCGATIVAVGVLNRHMFRHAHIRLRPDGIVVHEWRDRFIPWSDIAEVQTQTFMRFRTAAVTLVSGRQRRLPAPMDRIAQPDPNFPAQLETLRQWLRHHHSGQRS</sequence>
<dbReference type="OrthoDB" id="4223865at2"/>
<dbReference type="EMBL" id="VFQC01000001">
    <property type="protein sequence ID" value="TQN33401.1"/>
    <property type="molecule type" value="Genomic_DNA"/>
</dbReference>
<keyword evidence="1" id="KW-0472">Membrane</keyword>
<proteinExistence type="predicted"/>
<evidence type="ECO:0000313" key="3">
    <source>
        <dbReference type="Proteomes" id="UP000317422"/>
    </source>
</evidence>
<dbReference type="RefSeq" id="WP_141924767.1">
    <property type="nucleotide sequence ID" value="NZ_VFQC01000001.1"/>
</dbReference>
<gene>
    <name evidence="2" type="ORF">FHX37_3416</name>
</gene>
<evidence type="ECO:0000256" key="1">
    <source>
        <dbReference type="SAM" id="Phobius"/>
    </source>
</evidence>
<dbReference type="Proteomes" id="UP000317422">
    <property type="component" value="Unassembled WGS sequence"/>
</dbReference>
<feature type="transmembrane region" description="Helical" evidence="1">
    <location>
        <begin position="51"/>
        <end position="71"/>
    </location>
</feature>
<evidence type="ECO:0000313" key="2">
    <source>
        <dbReference type="EMBL" id="TQN33401.1"/>
    </source>
</evidence>
<accession>A0A543NNI5</accession>
<organism evidence="2 3">
    <name type="scientific">Haloactinospora alba</name>
    <dbReference type="NCBI Taxonomy" id="405555"/>
    <lineage>
        <taxon>Bacteria</taxon>
        <taxon>Bacillati</taxon>
        <taxon>Actinomycetota</taxon>
        <taxon>Actinomycetes</taxon>
        <taxon>Streptosporangiales</taxon>
        <taxon>Nocardiopsidaceae</taxon>
        <taxon>Haloactinospora</taxon>
    </lineage>
</organism>
<protein>
    <recommendedName>
        <fullName evidence="4">PH (Pleckstrin Homology) domain-containing protein</fullName>
    </recommendedName>
</protein>
<feature type="transmembrane region" description="Helical" evidence="1">
    <location>
        <begin position="16"/>
        <end position="39"/>
    </location>
</feature>
<reference evidence="2 3" key="1">
    <citation type="submission" date="2019-06" db="EMBL/GenBank/DDBJ databases">
        <title>Sequencing the genomes of 1000 actinobacteria strains.</title>
        <authorList>
            <person name="Klenk H.-P."/>
        </authorList>
    </citation>
    <scope>NUCLEOTIDE SEQUENCE [LARGE SCALE GENOMIC DNA]</scope>
    <source>
        <strain evidence="2 3">DSM 45015</strain>
    </source>
</reference>
<dbReference type="AlphaFoldDB" id="A0A543NNI5"/>
<keyword evidence="1" id="KW-0812">Transmembrane</keyword>